<dbReference type="InterPro" id="IPR011989">
    <property type="entry name" value="ARM-like"/>
</dbReference>
<evidence type="ECO:0000259" key="3">
    <source>
        <dbReference type="Pfam" id="PF23210"/>
    </source>
</evidence>
<proteinExistence type="predicted"/>
<dbReference type="InterPro" id="IPR055408">
    <property type="entry name" value="HEAT_MROH2B-like"/>
</dbReference>
<evidence type="ECO:0000313" key="6">
    <source>
        <dbReference type="Proteomes" id="UP000298663"/>
    </source>
</evidence>
<dbReference type="InterPro" id="IPR056282">
    <property type="entry name" value="MROH2B-like_N_HEAT"/>
</dbReference>
<feature type="region of interest" description="Disordered" evidence="2">
    <location>
        <begin position="819"/>
        <end position="847"/>
    </location>
</feature>
<evidence type="ECO:0000256" key="1">
    <source>
        <dbReference type="ARBA" id="ARBA00022737"/>
    </source>
</evidence>
<dbReference type="PANTHER" id="PTHR23120:SF0">
    <property type="entry name" value="MAESTRO HEAT-LIKE REPEAT FAMILY MEMBER 1"/>
    <property type="match status" value="1"/>
</dbReference>
<organism evidence="5 6">
    <name type="scientific">Steinernema carpocapsae</name>
    <name type="common">Entomopathogenic nematode</name>
    <dbReference type="NCBI Taxonomy" id="34508"/>
    <lineage>
        <taxon>Eukaryota</taxon>
        <taxon>Metazoa</taxon>
        <taxon>Ecdysozoa</taxon>
        <taxon>Nematoda</taxon>
        <taxon>Chromadorea</taxon>
        <taxon>Rhabditida</taxon>
        <taxon>Tylenchina</taxon>
        <taxon>Panagrolaimomorpha</taxon>
        <taxon>Strongyloidoidea</taxon>
        <taxon>Steinernematidae</taxon>
        <taxon>Steinernema</taxon>
    </lineage>
</organism>
<keyword evidence="6" id="KW-1185">Reference proteome</keyword>
<dbReference type="SUPFAM" id="SSF48371">
    <property type="entry name" value="ARM repeat"/>
    <property type="match status" value="1"/>
</dbReference>
<evidence type="ECO:0000259" key="4">
    <source>
        <dbReference type="Pfam" id="PF23221"/>
    </source>
</evidence>
<dbReference type="Gene3D" id="1.25.10.10">
    <property type="entry name" value="Leucine-rich Repeat Variant"/>
    <property type="match status" value="1"/>
</dbReference>
<dbReference type="PANTHER" id="PTHR23120">
    <property type="entry name" value="MAESTRO-RELATED HEAT DOMAIN-CONTAINING"/>
    <property type="match status" value="1"/>
</dbReference>
<dbReference type="InterPro" id="IPR045206">
    <property type="entry name" value="Maestro_heat-like_prot"/>
</dbReference>
<reference evidence="5 6" key="2">
    <citation type="journal article" date="2019" name="G3 (Bethesda)">
        <title>Hybrid Assembly of the Genome of the Entomopathogenic Nematode Steinernema carpocapsae Identifies the X-Chromosome.</title>
        <authorList>
            <person name="Serra L."/>
            <person name="Macchietto M."/>
            <person name="Macias-Munoz A."/>
            <person name="McGill C.J."/>
            <person name="Rodriguez I.M."/>
            <person name="Rodriguez B."/>
            <person name="Murad R."/>
            <person name="Mortazavi A."/>
        </authorList>
    </citation>
    <scope>NUCLEOTIDE SEQUENCE [LARGE SCALE GENOMIC DNA]</scope>
    <source>
        <strain evidence="5 6">ALL</strain>
    </source>
</reference>
<evidence type="ECO:0000313" key="5">
    <source>
        <dbReference type="EMBL" id="TKR59593.1"/>
    </source>
</evidence>
<dbReference type="GO" id="GO:0005737">
    <property type="term" value="C:cytoplasm"/>
    <property type="evidence" value="ECO:0007669"/>
    <property type="project" value="TreeGrafter"/>
</dbReference>
<dbReference type="AlphaFoldDB" id="A0A4U5LU15"/>
<gene>
    <name evidence="5" type="ORF">L596_029241</name>
</gene>
<dbReference type="OrthoDB" id="1884734at2759"/>
<evidence type="ECO:0000256" key="2">
    <source>
        <dbReference type="SAM" id="MobiDB-lite"/>
    </source>
</evidence>
<dbReference type="Proteomes" id="UP000298663">
    <property type="component" value="Unassembled WGS sequence"/>
</dbReference>
<dbReference type="Pfam" id="PF23221">
    <property type="entry name" value="HEAT_MROH2B_1st"/>
    <property type="match status" value="1"/>
</dbReference>
<sequence length="942" mass="106470">MTMTKDSDEEWANSAKDLLVTLAKTSRFTGAVMDALLQKFPPGLTVPPHRYVIIAFAAVAEHNAAGFLPFLTDILSRTVPLLTHIRTESLRCCWSQGIVSFVKAIFEVVATSCPEDSVEADESSDHDIVSNYTDQMEAIYETVMLWIASKDSKVRADAAECIGRLCLLINGQRLNQDLKKLVTIFLTLYRKAFPDEYYTITKAVCAFVEALCLEETRPFEYYFDDLLNALFPHVCTLAEQSLSNEEAFVSSETMKMQTEIFQCFSTVSSRFADRIVYFLLHKMQNAQDSVKLGAISVMRHLLNFSKNLCECERIILMGLKPLLVDEHNQLSFVVRKCLCQLCVAFCDNLHLSADIGGMNVISFIVANMVSPTDVSKRVLTDHDQANLSQLNLQCAQALHTIASDCKLESKLLFPYLFEFICMEPYNLVVAYIMKSLSAFIERSEEKLDFEEGFDNPRVAGKHQILTRIFVCLSRAPLNAQLTTRAQEAIRLLKNLWTWFSPDLSKVVQGDLDTLSNALKELGPSGSHQEELKWTRVEKWHAHVLDFLAAVMKAEKSGDWRSNLAAAMGKQLHLYSQLPHEKAFLMRCLGSMLTGYTNTSFVSDHIILLFKETNHENRVERVGCAMAVGFCAQTHTDLVLTELENVAKWEHTRKASSGFFSFIKDAIPYKGTPTDMVYLRSTLMLSFGYVIRYCPSDVVIQRLEQNVLIFLKNYLDVTKQEVTVREALLEAINLIAQAVHPQNLGCEYKLEARTQLYNFISENVQAESKEMLTNSIRLLAAKALASLIKLDPVITDNELWDLGNVLTNYIIPIHREKSGLKTSSETHTTTLPRRRPPSYMESEPRSRSISYHRRLVSSSSASVQRIDDDESSTMMEATMVQFRNAVEVMIVKRPVVDTVSQLLKMLIPYYGSVADHERLRAVDTTVLVLRVYLDTATDIAIGN</sequence>
<dbReference type="InterPro" id="IPR016024">
    <property type="entry name" value="ARM-type_fold"/>
</dbReference>
<comment type="caution">
    <text evidence="5">The sequence shown here is derived from an EMBL/GenBank/DDBJ whole genome shotgun (WGS) entry which is preliminary data.</text>
</comment>
<feature type="domain" description="MROH2B-like N-terminal HEAT-repeats" evidence="4">
    <location>
        <begin position="1"/>
        <end position="165"/>
    </location>
</feature>
<feature type="domain" description="MROH2B-like HEAT-repeats" evidence="3">
    <location>
        <begin position="172"/>
        <end position="824"/>
    </location>
</feature>
<accession>A0A4U5LU15</accession>
<dbReference type="STRING" id="34508.A0A4U5LU15"/>
<protein>
    <submittedName>
        <fullName evidence="5">Uncharacterized protein</fullName>
    </submittedName>
</protein>
<keyword evidence="1" id="KW-0677">Repeat</keyword>
<reference evidence="5 6" key="1">
    <citation type="journal article" date="2015" name="Genome Biol.">
        <title>Comparative genomics of Steinernema reveals deeply conserved gene regulatory networks.</title>
        <authorList>
            <person name="Dillman A.R."/>
            <person name="Macchietto M."/>
            <person name="Porter C.F."/>
            <person name="Rogers A."/>
            <person name="Williams B."/>
            <person name="Antoshechkin I."/>
            <person name="Lee M.M."/>
            <person name="Goodwin Z."/>
            <person name="Lu X."/>
            <person name="Lewis E.E."/>
            <person name="Goodrich-Blair H."/>
            <person name="Stock S.P."/>
            <person name="Adams B.J."/>
            <person name="Sternberg P.W."/>
            <person name="Mortazavi A."/>
        </authorList>
    </citation>
    <scope>NUCLEOTIDE SEQUENCE [LARGE SCALE GENOMIC DNA]</scope>
    <source>
        <strain evidence="5 6">ALL</strain>
    </source>
</reference>
<name>A0A4U5LU15_STECR</name>
<dbReference type="EMBL" id="AZBU02000012">
    <property type="protein sequence ID" value="TKR59593.1"/>
    <property type="molecule type" value="Genomic_DNA"/>
</dbReference>
<dbReference type="Pfam" id="PF23210">
    <property type="entry name" value="HEAT_Maestro_2"/>
    <property type="match status" value="1"/>
</dbReference>